<evidence type="ECO:0000313" key="1">
    <source>
        <dbReference type="EMBL" id="KAI3750903.1"/>
    </source>
</evidence>
<sequence>MIQSPRHVTRVRFFWCARVEKGNTFYSIIFLVFGWLFVTAGLWREENQRPNSALSLSLSLSHTHQNTHTFDRRRRACEQLNSETIKHRS</sequence>
<gene>
    <name evidence="1" type="ORF">L2E82_21813</name>
</gene>
<proteinExistence type="predicted"/>
<reference evidence="1 2" key="2">
    <citation type="journal article" date="2022" name="Mol. Ecol. Resour.">
        <title>The genomes of chicory, endive, great burdock and yacon provide insights into Asteraceae paleo-polyploidization history and plant inulin production.</title>
        <authorList>
            <person name="Fan W."/>
            <person name="Wang S."/>
            <person name="Wang H."/>
            <person name="Wang A."/>
            <person name="Jiang F."/>
            <person name="Liu H."/>
            <person name="Zhao H."/>
            <person name="Xu D."/>
            <person name="Zhang Y."/>
        </authorList>
    </citation>
    <scope>NUCLEOTIDE SEQUENCE [LARGE SCALE GENOMIC DNA]</scope>
    <source>
        <strain evidence="2">cv. Punajuju</strain>
        <tissue evidence="1">Leaves</tissue>
    </source>
</reference>
<keyword evidence="2" id="KW-1185">Reference proteome</keyword>
<dbReference type="Proteomes" id="UP001055811">
    <property type="component" value="Linkage Group LG04"/>
</dbReference>
<accession>A0ACB9DX43</accession>
<organism evidence="1 2">
    <name type="scientific">Cichorium intybus</name>
    <name type="common">Chicory</name>
    <dbReference type="NCBI Taxonomy" id="13427"/>
    <lineage>
        <taxon>Eukaryota</taxon>
        <taxon>Viridiplantae</taxon>
        <taxon>Streptophyta</taxon>
        <taxon>Embryophyta</taxon>
        <taxon>Tracheophyta</taxon>
        <taxon>Spermatophyta</taxon>
        <taxon>Magnoliopsida</taxon>
        <taxon>eudicotyledons</taxon>
        <taxon>Gunneridae</taxon>
        <taxon>Pentapetalae</taxon>
        <taxon>asterids</taxon>
        <taxon>campanulids</taxon>
        <taxon>Asterales</taxon>
        <taxon>Asteraceae</taxon>
        <taxon>Cichorioideae</taxon>
        <taxon>Cichorieae</taxon>
        <taxon>Cichoriinae</taxon>
        <taxon>Cichorium</taxon>
    </lineage>
</organism>
<dbReference type="EMBL" id="CM042012">
    <property type="protein sequence ID" value="KAI3750903.1"/>
    <property type="molecule type" value="Genomic_DNA"/>
</dbReference>
<reference evidence="2" key="1">
    <citation type="journal article" date="2022" name="Mol. Ecol. Resour.">
        <title>The genomes of chicory, endive, great burdock and yacon provide insights into Asteraceae palaeo-polyploidization history and plant inulin production.</title>
        <authorList>
            <person name="Fan W."/>
            <person name="Wang S."/>
            <person name="Wang H."/>
            <person name="Wang A."/>
            <person name="Jiang F."/>
            <person name="Liu H."/>
            <person name="Zhao H."/>
            <person name="Xu D."/>
            <person name="Zhang Y."/>
        </authorList>
    </citation>
    <scope>NUCLEOTIDE SEQUENCE [LARGE SCALE GENOMIC DNA]</scope>
    <source>
        <strain evidence="2">cv. Punajuju</strain>
    </source>
</reference>
<protein>
    <submittedName>
        <fullName evidence="1">Uncharacterized protein</fullName>
    </submittedName>
</protein>
<name>A0ACB9DX43_CICIN</name>
<evidence type="ECO:0000313" key="2">
    <source>
        <dbReference type="Proteomes" id="UP001055811"/>
    </source>
</evidence>
<comment type="caution">
    <text evidence="1">The sequence shown here is derived from an EMBL/GenBank/DDBJ whole genome shotgun (WGS) entry which is preliminary data.</text>
</comment>